<evidence type="ECO:0000313" key="2">
    <source>
        <dbReference type="Proteomes" id="UP000542674"/>
    </source>
</evidence>
<sequence length="190" mass="20605">MSDWSVLLVGGASGSGKSTLARPVAAARGAVLVEVDDLVLATQAVTTPDSHPDLHHWRRHDADRLGPEGVADGLITVARALAPAVDAVIADRLDAGVPLVLEGDYLLPEHCARWVERDRRVRAVFVREPDADRVRRNYLGREPESGDQVRRAECSAYYGDLLAAEAEKHGLPVFAARPWHDAAERLAALL</sequence>
<gene>
    <name evidence="1" type="ORF">F4559_003160</name>
</gene>
<dbReference type="Pfam" id="PF13671">
    <property type="entry name" value="AAA_33"/>
    <property type="match status" value="1"/>
</dbReference>
<accession>A0A7W7T3U5</accession>
<evidence type="ECO:0000313" key="1">
    <source>
        <dbReference type="EMBL" id="MBB4965801.1"/>
    </source>
</evidence>
<dbReference type="GO" id="GO:0016301">
    <property type="term" value="F:kinase activity"/>
    <property type="evidence" value="ECO:0007669"/>
    <property type="project" value="UniProtKB-KW"/>
</dbReference>
<keyword evidence="1" id="KW-0808">Transferase</keyword>
<dbReference type="RefSeq" id="WP_184669486.1">
    <property type="nucleotide sequence ID" value="NZ_BAABAI010000038.1"/>
</dbReference>
<dbReference type="InterPro" id="IPR027417">
    <property type="entry name" value="P-loop_NTPase"/>
</dbReference>
<dbReference type="Gene3D" id="3.40.50.300">
    <property type="entry name" value="P-loop containing nucleotide triphosphate hydrolases"/>
    <property type="match status" value="1"/>
</dbReference>
<dbReference type="EMBL" id="JACHJS010000001">
    <property type="protein sequence ID" value="MBB4965801.1"/>
    <property type="molecule type" value="Genomic_DNA"/>
</dbReference>
<comment type="caution">
    <text evidence="1">The sequence shown here is derived from an EMBL/GenBank/DDBJ whole genome shotgun (WGS) entry which is preliminary data.</text>
</comment>
<keyword evidence="1" id="KW-0418">Kinase</keyword>
<dbReference type="SUPFAM" id="SSF52540">
    <property type="entry name" value="P-loop containing nucleoside triphosphate hydrolases"/>
    <property type="match status" value="1"/>
</dbReference>
<dbReference type="Proteomes" id="UP000542674">
    <property type="component" value="Unassembled WGS sequence"/>
</dbReference>
<reference evidence="1 2" key="1">
    <citation type="submission" date="2020-08" db="EMBL/GenBank/DDBJ databases">
        <title>Sequencing the genomes of 1000 actinobacteria strains.</title>
        <authorList>
            <person name="Klenk H.-P."/>
        </authorList>
    </citation>
    <scope>NUCLEOTIDE SEQUENCE [LARGE SCALE GENOMIC DNA]</scope>
    <source>
        <strain evidence="1 2">DSM 45084</strain>
    </source>
</reference>
<keyword evidence="2" id="KW-1185">Reference proteome</keyword>
<name>A0A7W7T3U5_9PSEU</name>
<protein>
    <submittedName>
        <fullName evidence="1">2-phosphoglycerate kinase</fullName>
    </submittedName>
</protein>
<dbReference type="AlphaFoldDB" id="A0A7W7T3U5"/>
<organism evidence="1 2">
    <name type="scientific">Saccharothrix violaceirubra</name>
    <dbReference type="NCBI Taxonomy" id="413306"/>
    <lineage>
        <taxon>Bacteria</taxon>
        <taxon>Bacillati</taxon>
        <taxon>Actinomycetota</taxon>
        <taxon>Actinomycetes</taxon>
        <taxon>Pseudonocardiales</taxon>
        <taxon>Pseudonocardiaceae</taxon>
        <taxon>Saccharothrix</taxon>
    </lineage>
</organism>
<proteinExistence type="predicted"/>